<protein>
    <submittedName>
        <fullName evidence="1">Nucleoside triphosphate pyrophosphohydrolase</fullName>
    </submittedName>
</protein>
<accession>A0ABP5JH58</accession>
<dbReference type="RefSeq" id="WP_344556654.1">
    <property type="nucleotide sequence ID" value="NZ_BAAANS010000051.1"/>
</dbReference>
<proteinExistence type="predicted"/>
<dbReference type="Proteomes" id="UP001500897">
    <property type="component" value="Unassembled WGS sequence"/>
</dbReference>
<dbReference type="CDD" id="cd11532">
    <property type="entry name" value="NTP-PPase_COG4997"/>
    <property type="match status" value="1"/>
</dbReference>
<reference evidence="2" key="1">
    <citation type="journal article" date="2019" name="Int. J. Syst. Evol. Microbiol.">
        <title>The Global Catalogue of Microorganisms (GCM) 10K type strain sequencing project: providing services to taxonomists for standard genome sequencing and annotation.</title>
        <authorList>
            <consortium name="The Broad Institute Genomics Platform"/>
            <consortium name="The Broad Institute Genome Sequencing Center for Infectious Disease"/>
            <person name="Wu L."/>
            <person name="Ma J."/>
        </authorList>
    </citation>
    <scope>NUCLEOTIDE SEQUENCE [LARGE SCALE GENOMIC DNA]</scope>
    <source>
        <strain evidence="2">JCM 14559</strain>
    </source>
</reference>
<dbReference type="EMBL" id="BAAANS010000051">
    <property type="protein sequence ID" value="GAA2115250.1"/>
    <property type="molecule type" value="Genomic_DNA"/>
</dbReference>
<dbReference type="InterPro" id="IPR038735">
    <property type="entry name" value="MSMEG_1276-like_NTP-PPase_dom"/>
</dbReference>
<dbReference type="Pfam" id="PF01503">
    <property type="entry name" value="PRA-PH"/>
    <property type="match status" value="1"/>
</dbReference>
<name>A0ABP5JH58_9ACTN</name>
<comment type="caution">
    <text evidence="1">The sequence shown here is derived from an EMBL/GenBank/DDBJ whole genome shotgun (WGS) entry which is preliminary data.</text>
</comment>
<sequence>MSGTGGAGGEAVAGRERRGKLVRDRIPEIIRAAGGEPQVHVADGDEYLARLEAKLHEEADEVRAAASAPEALEELADLLEVLRALAEAHGADFSRVEEIRRRKAEERGGFAGRIVWTGNR</sequence>
<keyword evidence="2" id="KW-1185">Reference proteome</keyword>
<evidence type="ECO:0000313" key="1">
    <source>
        <dbReference type="EMBL" id="GAA2115250.1"/>
    </source>
</evidence>
<dbReference type="InterPro" id="IPR021130">
    <property type="entry name" value="PRib-ATP_PPHydrolase-like"/>
</dbReference>
<gene>
    <name evidence="1" type="ORF">GCM10009759_60100</name>
</gene>
<evidence type="ECO:0000313" key="2">
    <source>
        <dbReference type="Proteomes" id="UP001500897"/>
    </source>
</evidence>
<dbReference type="SUPFAM" id="SSF101386">
    <property type="entry name" value="all-alpha NTP pyrophosphatases"/>
    <property type="match status" value="1"/>
</dbReference>
<organism evidence="1 2">
    <name type="scientific">Kitasatospora saccharophila</name>
    <dbReference type="NCBI Taxonomy" id="407973"/>
    <lineage>
        <taxon>Bacteria</taxon>
        <taxon>Bacillati</taxon>
        <taxon>Actinomycetota</taxon>
        <taxon>Actinomycetes</taxon>
        <taxon>Kitasatosporales</taxon>
        <taxon>Streptomycetaceae</taxon>
        <taxon>Kitasatospora</taxon>
    </lineage>
</organism>